<proteinExistence type="predicted"/>
<dbReference type="SUPFAM" id="SSF49899">
    <property type="entry name" value="Concanavalin A-like lectins/glucanases"/>
    <property type="match status" value="1"/>
</dbReference>
<dbReference type="Pfam" id="PF00622">
    <property type="entry name" value="SPRY"/>
    <property type="match status" value="1"/>
</dbReference>
<dbReference type="Proteomes" id="UP000324800">
    <property type="component" value="Unassembled WGS sequence"/>
</dbReference>
<dbReference type="Gene3D" id="2.60.120.920">
    <property type="match status" value="1"/>
</dbReference>
<dbReference type="AlphaFoldDB" id="A0A5J4WHH6"/>
<dbReference type="InterPro" id="IPR013320">
    <property type="entry name" value="ConA-like_dom_sf"/>
</dbReference>
<evidence type="ECO:0000313" key="3">
    <source>
        <dbReference type="Proteomes" id="UP000324800"/>
    </source>
</evidence>
<name>A0A5J4WHH6_9EUKA</name>
<protein>
    <recommendedName>
        <fullName evidence="1">SPRY domain-containing protein</fullName>
    </recommendedName>
</protein>
<dbReference type="InterPro" id="IPR043136">
    <property type="entry name" value="B30.2/SPRY_sf"/>
</dbReference>
<sequence length="197" mass="22594">MQIERLKQDLDSELSLASDTYDISFVDIDGTKKMIYKHHYGHNTVSLTQVLSDGIWILEAEFSDVQRGHTSIGIVRDNFTIPTGAYVNGRQNSMHMAVYGQGGWNQDCTILCKGRKCYGNQMFQEKDIIKLEFDSEKGTLKFFLNNTQQPVYIQGIKEKVRFIVYMLYCNSSCTIHSLKKIQSPTSKSLSNEFAIHW</sequence>
<dbReference type="EMBL" id="SNRW01002030">
    <property type="protein sequence ID" value="KAA6394136.1"/>
    <property type="molecule type" value="Genomic_DNA"/>
</dbReference>
<accession>A0A5J4WHH6</accession>
<reference evidence="2 3" key="1">
    <citation type="submission" date="2019-03" db="EMBL/GenBank/DDBJ databases">
        <title>Single cell metagenomics reveals metabolic interactions within the superorganism composed of flagellate Streblomastix strix and complex community of Bacteroidetes bacteria on its surface.</title>
        <authorList>
            <person name="Treitli S.C."/>
            <person name="Kolisko M."/>
            <person name="Husnik F."/>
            <person name="Keeling P."/>
            <person name="Hampl V."/>
        </authorList>
    </citation>
    <scope>NUCLEOTIDE SEQUENCE [LARGE SCALE GENOMIC DNA]</scope>
    <source>
        <strain evidence="2">ST1C</strain>
    </source>
</reference>
<feature type="domain" description="SPRY" evidence="1">
    <location>
        <begin position="59"/>
        <end position="174"/>
    </location>
</feature>
<evidence type="ECO:0000313" key="2">
    <source>
        <dbReference type="EMBL" id="KAA6394136.1"/>
    </source>
</evidence>
<dbReference type="InterPro" id="IPR003877">
    <property type="entry name" value="SPRY_dom"/>
</dbReference>
<evidence type="ECO:0000259" key="1">
    <source>
        <dbReference type="Pfam" id="PF00622"/>
    </source>
</evidence>
<organism evidence="2 3">
    <name type="scientific">Streblomastix strix</name>
    <dbReference type="NCBI Taxonomy" id="222440"/>
    <lineage>
        <taxon>Eukaryota</taxon>
        <taxon>Metamonada</taxon>
        <taxon>Preaxostyla</taxon>
        <taxon>Oxymonadida</taxon>
        <taxon>Streblomastigidae</taxon>
        <taxon>Streblomastix</taxon>
    </lineage>
</organism>
<gene>
    <name evidence="2" type="ORF">EZS28_010335</name>
</gene>
<comment type="caution">
    <text evidence="2">The sequence shown here is derived from an EMBL/GenBank/DDBJ whole genome shotgun (WGS) entry which is preliminary data.</text>
</comment>